<proteinExistence type="predicted"/>
<dbReference type="PANTHER" id="PTHR44394:SF1">
    <property type="entry name" value="BETA-ALANINE-ACTIVATING ENZYME"/>
    <property type="match status" value="1"/>
</dbReference>
<dbReference type="WBParaSite" id="ASIM_0000194401-mRNA-1">
    <property type="protein sequence ID" value="ASIM_0000194401-mRNA-1"/>
    <property type="gene ID" value="ASIM_0000194401"/>
</dbReference>
<dbReference type="EMBL" id="UYRR01002134">
    <property type="protein sequence ID" value="VDK19297.1"/>
    <property type="molecule type" value="Genomic_DNA"/>
</dbReference>
<dbReference type="InterPro" id="IPR042099">
    <property type="entry name" value="ANL_N_sf"/>
</dbReference>
<name>A0A0M3J332_ANISI</name>
<dbReference type="Gene3D" id="3.40.50.12780">
    <property type="entry name" value="N-terminal domain of ligase-like"/>
    <property type="match status" value="1"/>
</dbReference>
<organism evidence="3">
    <name type="scientific">Anisakis simplex</name>
    <name type="common">Herring worm</name>
    <dbReference type="NCBI Taxonomy" id="6269"/>
    <lineage>
        <taxon>Eukaryota</taxon>
        <taxon>Metazoa</taxon>
        <taxon>Ecdysozoa</taxon>
        <taxon>Nematoda</taxon>
        <taxon>Chromadorea</taxon>
        <taxon>Rhabditida</taxon>
        <taxon>Spirurina</taxon>
        <taxon>Ascaridomorpha</taxon>
        <taxon>Ascaridoidea</taxon>
        <taxon>Anisakidae</taxon>
        <taxon>Anisakis</taxon>
        <taxon>Anisakis simplex complex</taxon>
    </lineage>
</organism>
<evidence type="ECO:0000313" key="2">
    <source>
        <dbReference type="Proteomes" id="UP000267096"/>
    </source>
</evidence>
<dbReference type="InterPro" id="IPR015943">
    <property type="entry name" value="WD40/YVTN_repeat-like_dom_sf"/>
</dbReference>
<protein>
    <submittedName>
        <fullName evidence="3">Acyl-CoA synthetase family member 4 (inferred by orthology to a human protein)</fullName>
    </submittedName>
</protein>
<dbReference type="SUPFAM" id="SSF50998">
    <property type="entry name" value="Quinoprotein alcohol dehydrogenase-like"/>
    <property type="match status" value="1"/>
</dbReference>
<dbReference type="Proteomes" id="UP000267096">
    <property type="component" value="Unassembled WGS sequence"/>
</dbReference>
<dbReference type="InterPro" id="IPR011047">
    <property type="entry name" value="Quinoprotein_ADH-like_sf"/>
</dbReference>
<dbReference type="InterPro" id="IPR045851">
    <property type="entry name" value="AMP-bd_C_sf"/>
</dbReference>
<dbReference type="PANTHER" id="PTHR44394">
    <property type="entry name" value="BETA-ALANINE-ACTIVATING ENZYME"/>
    <property type="match status" value="1"/>
</dbReference>
<reference evidence="1 2" key="2">
    <citation type="submission" date="2018-11" db="EMBL/GenBank/DDBJ databases">
        <authorList>
            <consortium name="Pathogen Informatics"/>
        </authorList>
    </citation>
    <scope>NUCLEOTIDE SEQUENCE [LARGE SCALE GENOMIC DNA]</scope>
</reference>
<dbReference type="Gene3D" id="3.30.300.30">
    <property type="match status" value="1"/>
</dbReference>
<evidence type="ECO:0000313" key="3">
    <source>
        <dbReference type="WBParaSite" id="ASIM_0000194401-mRNA-1"/>
    </source>
</evidence>
<dbReference type="OrthoDB" id="408177at2759"/>
<dbReference type="InterPro" id="IPR052091">
    <property type="entry name" value="Beta-ala_Activ/Resist"/>
</dbReference>
<dbReference type="AlphaFoldDB" id="A0A0M3J332"/>
<keyword evidence="2" id="KW-1185">Reference proteome</keyword>
<dbReference type="SUPFAM" id="SSF56801">
    <property type="entry name" value="Acetyl-CoA synthetase-like"/>
    <property type="match status" value="1"/>
</dbReference>
<evidence type="ECO:0000313" key="1">
    <source>
        <dbReference type="EMBL" id="VDK19297.1"/>
    </source>
</evidence>
<gene>
    <name evidence="1" type="ORF">ASIM_LOCUS1815</name>
</gene>
<dbReference type="Gene3D" id="2.130.10.10">
    <property type="entry name" value="YVTN repeat-like/Quinoprotein amine dehydrogenase"/>
    <property type="match status" value="1"/>
</dbReference>
<sequence length="395" mass="44723">MTPSLLKLIPRSYLMKMFDENSSSIRILLLGGEAFPSEKEEVDIGEPLLDTTFNISDEGELLIGGPRKCYVNGVITDDDWVATGDLVERLEDGRIVWRGRLDDQVKLNGIRVNLMEITSEVQHLGEVDSALAIHWRKQAIILFVKMRGQLNDIDAYLQKHITSKWLFPSVVFAINEWPLNEHGNNLILNRSADNSELKIFTLAFGKIDRDGLLEIFKERNCSVKRENVTAVLAEYGIDVDKNKFDSLHSLGMTSLCATELMFKFEHLIEKEDFELLQFLLSETATVSDLLQLLQADNVTFDSTAKMKLESKEIIRISPRCDQYETSLVWEWDSGACIDATPIIHNRNVFIGSHSGRFASIRIDDGHVNWEVKLANRIEATANLQDGVIAVGNHFI</sequence>
<accession>A0A0M3J332</accession>
<reference evidence="3" key="1">
    <citation type="submission" date="2017-02" db="UniProtKB">
        <authorList>
            <consortium name="WormBaseParasite"/>
        </authorList>
    </citation>
    <scope>IDENTIFICATION</scope>
</reference>
<dbReference type="GO" id="GO:0043041">
    <property type="term" value="P:amino acid activation for nonribosomal peptide biosynthetic process"/>
    <property type="evidence" value="ECO:0007669"/>
    <property type="project" value="TreeGrafter"/>
</dbReference>